<dbReference type="PROSITE" id="PS51330">
    <property type="entry name" value="DHFR_2"/>
    <property type="match status" value="1"/>
</dbReference>
<dbReference type="PROSITE" id="PS00075">
    <property type="entry name" value="DHFR_1"/>
    <property type="match status" value="1"/>
</dbReference>
<evidence type="ECO:0000256" key="2">
    <source>
        <dbReference type="ARBA" id="ARBA00012856"/>
    </source>
</evidence>
<dbReference type="GO" id="GO:0046452">
    <property type="term" value="P:dihydrofolate metabolic process"/>
    <property type="evidence" value="ECO:0007669"/>
    <property type="project" value="TreeGrafter"/>
</dbReference>
<comment type="caution">
    <text evidence="9">The sequence shown here is derived from an EMBL/GenBank/DDBJ whole genome shotgun (WGS) entry which is preliminary data.</text>
</comment>
<comment type="catalytic activity">
    <reaction evidence="6">
        <text>(6S)-5,6,7,8-tetrahydrofolate + NADP(+) = 7,8-dihydrofolate + NADPH + H(+)</text>
        <dbReference type="Rhea" id="RHEA:15009"/>
        <dbReference type="ChEBI" id="CHEBI:15378"/>
        <dbReference type="ChEBI" id="CHEBI:57451"/>
        <dbReference type="ChEBI" id="CHEBI:57453"/>
        <dbReference type="ChEBI" id="CHEBI:57783"/>
        <dbReference type="ChEBI" id="CHEBI:58349"/>
        <dbReference type="EC" id="1.5.1.3"/>
    </reaction>
</comment>
<dbReference type="AlphaFoldDB" id="A0AA88IDY7"/>
<name>A0AA88IDY7_ARTSF</name>
<keyword evidence="5" id="KW-0560">Oxidoreductase</keyword>
<evidence type="ECO:0000313" key="9">
    <source>
        <dbReference type="EMBL" id="KAK2719222.1"/>
    </source>
</evidence>
<dbReference type="CDD" id="cd00209">
    <property type="entry name" value="DHFR"/>
    <property type="match status" value="1"/>
</dbReference>
<dbReference type="InterPro" id="IPR012259">
    <property type="entry name" value="DHFR"/>
</dbReference>
<protein>
    <recommendedName>
        <fullName evidence="2">dihydrofolate reductase</fullName>
        <ecNumber evidence="2">1.5.1.3</ecNumber>
    </recommendedName>
</protein>
<dbReference type="Gene3D" id="3.40.430.10">
    <property type="entry name" value="Dihydrofolate Reductase, subunit A"/>
    <property type="match status" value="1"/>
</dbReference>
<reference evidence="9" key="1">
    <citation type="submission" date="2023-07" db="EMBL/GenBank/DDBJ databases">
        <title>Chromosome-level genome assembly of Artemia franciscana.</title>
        <authorList>
            <person name="Jo E."/>
        </authorList>
    </citation>
    <scope>NUCLEOTIDE SEQUENCE</scope>
    <source>
        <tissue evidence="9">Whole body</tissue>
    </source>
</reference>
<gene>
    <name evidence="9" type="ORF">QYM36_004896</name>
</gene>
<evidence type="ECO:0000256" key="6">
    <source>
        <dbReference type="ARBA" id="ARBA00048873"/>
    </source>
</evidence>
<sequence length="200" mass="23109">MAARVPFPRLELLCAMDATWGIGRNGALPWHIPKEFKYYIRLSKKQEDPNKPNVAIFGRKTWDSLCALKLEPMAKCINVIISRNMDPSEIAKYKDVYVCRSLEGAIEMLKTPQFKDNIGRVWVHGGSDIYKEAMKSDHFYRLYLSKIHKSYECDVFFPKFDETKLEEVEDPDALQGLQEDKGVQFQVHVYQTKGECALLP</sequence>
<dbReference type="GO" id="GO:0046654">
    <property type="term" value="P:tetrahydrofolate biosynthetic process"/>
    <property type="evidence" value="ECO:0007669"/>
    <property type="project" value="InterPro"/>
</dbReference>
<evidence type="ECO:0000256" key="4">
    <source>
        <dbReference type="ARBA" id="ARBA00022857"/>
    </source>
</evidence>
<feature type="domain" description="DHFR" evidence="8">
    <location>
        <begin position="9"/>
        <end position="192"/>
    </location>
</feature>
<evidence type="ECO:0000256" key="3">
    <source>
        <dbReference type="ARBA" id="ARBA00022563"/>
    </source>
</evidence>
<accession>A0AA88IDY7</accession>
<keyword evidence="4" id="KW-0521">NADP</keyword>
<dbReference type="EC" id="1.5.1.3" evidence="2"/>
<dbReference type="EMBL" id="JAVRJZ010000008">
    <property type="protein sequence ID" value="KAK2719222.1"/>
    <property type="molecule type" value="Genomic_DNA"/>
</dbReference>
<evidence type="ECO:0000256" key="1">
    <source>
        <dbReference type="ARBA" id="ARBA00004903"/>
    </source>
</evidence>
<dbReference type="PRINTS" id="PR00070">
    <property type="entry name" value="DHFR"/>
</dbReference>
<keyword evidence="3" id="KW-0554">One-carbon metabolism</keyword>
<dbReference type="SUPFAM" id="SSF53597">
    <property type="entry name" value="Dihydrofolate reductase-like"/>
    <property type="match status" value="1"/>
</dbReference>
<dbReference type="GO" id="GO:0005739">
    <property type="term" value="C:mitochondrion"/>
    <property type="evidence" value="ECO:0007669"/>
    <property type="project" value="TreeGrafter"/>
</dbReference>
<dbReference type="Proteomes" id="UP001187531">
    <property type="component" value="Unassembled WGS sequence"/>
</dbReference>
<dbReference type="InterPro" id="IPR024072">
    <property type="entry name" value="DHFR-like_dom_sf"/>
</dbReference>
<dbReference type="GO" id="GO:0004146">
    <property type="term" value="F:dihydrofolate reductase activity"/>
    <property type="evidence" value="ECO:0007669"/>
    <property type="project" value="UniProtKB-EC"/>
</dbReference>
<evidence type="ECO:0000256" key="5">
    <source>
        <dbReference type="ARBA" id="ARBA00023002"/>
    </source>
</evidence>
<proteinExistence type="inferred from homology"/>
<dbReference type="InterPro" id="IPR001796">
    <property type="entry name" value="DHFR_dom"/>
</dbReference>
<dbReference type="Pfam" id="PF00186">
    <property type="entry name" value="DHFR_1"/>
    <property type="match status" value="1"/>
</dbReference>
<evidence type="ECO:0000259" key="8">
    <source>
        <dbReference type="PROSITE" id="PS51330"/>
    </source>
</evidence>
<comment type="pathway">
    <text evidence="1">Cofactor biosynthesis; tetrahydrofolate biosynthesis; 5,6,7,8-tetrahydrofolate from 7,8-dihydrofolate: step 1/1.</text>
</comment>
<organism evidence="9 10">
    <name type="scientific">Artemia franciscana</name>
    <name type="common">Brine shrimp</name>
    <name type="synonym">Artemia sanfranciscana</name>
    <dbReference type="NCBI Taxonomy" id="6661"/>
    <lineage>
        <taxon>Eukaryota</taxon>
        <taxon>Metazoa</taxon>
        <taxon>Ecdysozoa</taxon>
        <taxon>Arthropoda</taxon>
        <taxon>Crustacea</taxon>
        <taxon>Branchiopoda</taxon>
        <taxon>Anostraca</taxon>
        <taxon>Artemiidae</taxon>
        <taxon>Artemia</taxon>
    </lineage>
</organism>
<dbReference type="PANTHER" id="PTHR48069">
    <property type="entry name" value="DIHYDROFOLATE REDUCTASE"/>
    <property type="match status" value="1"/>
</dbReference>
<dbReference type="GO" id="GO:0046655">
    <property type="term" value="P:folic acid metabolic process"/>
    <property type="evidence" value="ECO:0007669"/>
    <property type="project" value="TreeGrafter"/>
</dbReference>
<evidence type="ECO:0000313" key="10">
    <source>
        <dbReference type="Proteomes" id="UP001187531"/>
    </source>
</evidence>
<evidence type="ECO:0000256" key="7">
    <source>
        <dbReference type="RuleBase" id="RU004474"/>
    </source>
</evidence>
<dbReference type="InterPro" id="IPR017925">
    <property type="entry name" value="DHFR_CS"/>
</dbReference>
<dbReference type="GO" id="GO:0006730">
    <property type="term" value="P:one-carbon metabolic process"/>
    <property type="evidence" value="ECO:0007669"/>
    <property type="project" value="UniProtKB-KW"/>
</dbReference>
<dbReference type="PANTHER" id="PTHR48069:SF3">
    <property type="entry name" value="DIHYDROFOLATE REDUCTASE"/>
    <property type="match status" value="1"/>
</dbReference>
<dbReference type="GO" id="GO:0050661">
    <property type="term" value="F:NADP binding"/>
    <property type="evidence" value="ECO:0007669"/>
    <property type="project" value="InterPro"/>
</dbReference>
<comment type="similarity">
    <text evidence="7">Belongs to the dihydrofolate reductase family.</text>
</comment>
<keyword evidence="10" id="KW-1185">Reference proteome</keyword>